<gene>
    <name evidence="2" type="ORF">SAMN05192558_106433</name>
</gene>
<dbReference type="AlphaFoldDB" id="A0A1H0Q6N6"/>
<keyword evidence="1" id="KW-0472">Membrane</keyword>
<sequence>MTGNTQVRCPARTPRAISYHRVVNLAPLVPLIAGLPLLAVGFLGLTERLPRNRFGGVRTPATLRDDDTFRLANKVAGLPTMVAGLVGLIGGVVGLLLSTTAGAMTVAIIATIGLLVITVAAGALGHRAAAAMPEPAPELPAGCAGCQCGGCGVLGKAKTA</sequence>
<evidence type="ECO:0000256" key="1">
    <source>
        <dbReference type="SAM" id="Phobius"/>
    </source>
</evidence>
<evidence type="ECO:0000313" key="2">
    <source>
        <dbReference type="EMBL" id="SDP13013.1"/>
    </source>
</evidence>
<protein>
    <submittedName>
        <fullName evidence="2">SdpI/YhfL protein family protein</fullName>
    </submittedName>
</protein>
<accession>A0A1H0Q6N6</accession>
<reference evidence="3" key="1">
    <citation type="submission" date="2016-10" db="EMBL/GenBank/DDBJ databases">
        <authorList>
            <person name="Varghese N."/>
            <person name="Submissions S."/>
        </authorList>
    </citation>
    <scope>NUCLEOTIDE SEQUENCE [LARGE SCALE GENOMIC DNA]</scope>
    <source>
        <strain evidence="3">IBRC-M 10655</strain>
    </source>
</reference>
<dbReference type="InterPro" id="IPR025962">
    <property type="entry name" value="SdpI/YhfL"/>
</dbReference>
<evidence type="ECO:0000313" key="3">
    <source>
        <dbReference type="Proteomes" id="UP000199651"/>
    </source>
</evidence>
<feature type="transmembrane region" description="Helical" evidence="1">
    <location>
        <begin position="103"/>
        <end position="124"/>
    </location>
</feature>
<dbReference type="Proteomes" id="UP000199651">
    <property type="component" value="Unassembled WGS sequence"/>
</dbReference>
<feature type="transmembrane region" description="Helical" evidence="1">
    <location>
        <begin position="25"/>
        <end position="45"/>
    </location>
</feature>
<keyword evidence="1" id="KW-0812">Transmembrane</keyword>
<dbReference type="Pfam" id="PF13630">
    <property type="entry name" value="SdpI"/>
    <property type="match status" value="1"/>
</dbReference>
<keyword evidence="1" id="KW-1133">Transmembrane helix</keyword>
<feature type="transmembrane region" description="Helical" evidence="1">
    <location>
        <begin position="75"/>
        <end position="97"/>
    </location>
</feature>
<dbReference type="EMBL" id="FNJB01000006">
    <property type="protein sequence ID" value="SDP13013.1"/>
    <property type="molecule type" value="Genomic_DNA"/>
</dbReference>
<name>A0A1H0Q6N6_9PSEU</name>
<proteinExistence type="predicted"/>
<organism evidence="2 3">
    <name type="scientific">Actinokineospora alba</name>
    <dbReference type="NCBI Taxonomy" id="504798"/>
    <lineage>
        <taxon>Bacteria</taxon>
        <taxon>Bacillati</taxon>
        <taxon>Actinomycetota</taxon>
        <taxon>Actinomycetes</taxon>
        <taxon>Pseudonocardiales</taxon>
        <taxon>Pseudonocardiaceae</taxon>
        <taxon>Actinokineospora</taxon>
    </lineage>
</organism>
<keyword evidence="3" id="KW-1185">Reference proteome</keyword>